<keyword evidence="3" id="KW-1185">Reference proteome</keyword>
<dbReference type="EMBL" id="JACRSO010000006">
    <property type="protein sequence ID" value="MBC8530124.1"/>
    <property type="molecule type" value="Genomic_DNA"/>
</dbReference>
<name>A0A926D264_9FIRM</name>
<feature type="domain" description="Putative Se/S carrier protein-like" evidence="1">
    <location>
        <begin position="6"/>
        <end position="66"/>
    </location>
</feature>
<comment type="caution">
    <text evidence="2">The sequence shown here is derived from an EMBL/GenBank/DDBJ whole genome shotgun (WGS) entry which is preliminary data.</text>
</comment>
<gene>
    <name evidence="2" type="ORF">H8699_11845</name>
</gene>
<proteinExistence type="predicted"/>
<accession>A0A926D264</accession>
<dbReference type="Pfam" id="PF11823">
    <property type="entry name" value="Se_S_carrier"/>
    <property type="match status" value="1"/>
</dbReference>
<evidence type="ECO:0000259" key="1">
    <source>
        <dbReference type="Pfam" id="PF11823"/>
    </source>
</evidence>
<dbReference type="AlphaFoldDB" id="A0A926D264"/>
<dbReference type="RefSeq" id="WP_249285868.1">
    <property type="nucleotide sequence ID" value="NZ_JACRSO010000006.1"/>
</dbReference>
<evidence type="ECO:0000313" key="2">
    <source>
        <dbReference type="EMBL" id="MBC8530124.1"/>
    </source>
</evidence>
<sequence>MIRDHYGLAAFRSRQQAIYFANQLQRAGVRASTVNTPREVSLGCGISVRFDPGQMAKAQSLLRRTNPTTLIGLYDATRDERSVALKRVSTSSF</sequence>
<organism evidence="2 3">
    <name type="scientific">Luoshenia tenuis</name>
    <dbReference type="NCBI Taxonomy" id="2763654"/>
    <lineage>
        <taxon>Bacteria</taxon>
        <taxon>Bacillati</taxon>
        <taxon>Bacillota</taxon>
        <taxon>Clostridia</taxon>
        <taxon>Christensenellales</taxon>
        <taxon>Christensenellaceae</taxon>
        <taxon>Luoshenia</taxon>
    </lineage>
</organism>
<evidence type="ECO:0000313" key="3">
    <source>
        <dbReference type="Proteomes" id="UP000654279"/>
    </source>
</evidence>
<reference evidence="2" key="1">
    <citation type="submission" date="2020-08" db="EMBL/GenBank/DDBJ databases">
        <title>Genome public.</title>
        <authorList>
            <person name="Liu C."/>
            <person name="Sun Q."/>
        </authorList>
    </citation>
    <scope>NUCLEOTIDE SEQUENCE</scope>
    <source>
        <strain evidence="2">NSJ-44</strain>
    </source>
</reference>
<dbReference type="InterPro" id="IPR021778">
    <property type="entry name" value="Se/S_carrier-like"/>
</dbReference>
<dbReference type="Proteomes" id="UP000654279">
    <property type="component" value="Unassembled WGS sequence"/>
</dbReference>
<protein>
    <submittedName>
        <fullName evidence="2">DUF3343 domain-containing protein</fullName>
    </submittedName>
</protein>